<keyword evidence="3" id="KW-1185">Reference proteome</keyword>
<protein>
    <submittedName>
        <fullName evidence="2">Uncharacterized protein</fullName>
    </submittedName>
</protein>
<keyword evidence="1" id="KW-1133">Transmembrane helix</keyword>
<dbReference type="EMBL" id="JACHNZ010000009">
    <property type="protein sequence ID" value="MBB4631487.1"/>
    <property type="molecule type" value="Genomic_DNA"/>
</dbReference>
<proteinExistence type="predicted"/>
<sequence>MSKRAKAGDWSIRVETVHFSRIINIQMASEAWEYQTGAVVAVMMVMPTGKMITGLVTPCLATVIMVCVMVFMNGIE</sequence>
<feature type="transmembrane region" description="Helical" evidence="1">
    <location>
        <begin position="52"/>
        <end position="72"/>
    </location>
</feature>
<keyword evidence="1" id="KW-0812">Transmembrane</keyword>
<dbReference type="AlphaFoldDB" id="A0A7W7B1V7"/>
<evidence type="ECO:0000313" key="3">
    <source>
        <dbReference type="Proteomes" id="UP000566324"/>
    </source>
</evidence>
<name>A0A7W7B1V7_9SPHN</name>
<dbReference type="RefSeq" id="WP_184066279.1">
    <property type="nucleotide sequence ID" value="NZ_JACHNZ010000009.1"/>
</dbReference>
<accession>A0A7W7B1V7</accession>
<keyword evidence="1" id="KW-0472">Membrane</keyword>
<evidence type="ECO:0000256" key="1">
    <source>
        <dbReference type="SAM" id="Phobius"/>
    </source>
</evidence>
<organism evidence="2 3">
    <name type="scientific">Sphingosinicella soli</name>
    <dbReference type="NCBI Taxonomy" id="333708"/>
    <lineage>
        <taxon>Bacteria</taxon>
        <taxon>Pseudomonadati</taxon>
        <taxon>Pseudomonadota</taxon>
        <taxon>Alphaproteobacteria</taxon>
        <taxon>Sphingomonadales</taxon>
        <taxon>Sphingosinicellaceae</taxon>
        <taxon>Sphingosinicella</taxon>
    </lineage>
</organism>
<gene>
    <name evidence="2" type="ORF">GGQ98_001096</name>
</gene>
<evidence type="ECO:0000313" key="2">
    <source>
        <dbReference type="EMBL" id="MBB4631487.1"/>
    </source>
</evidence>
<comment type="caution">
    <text evidence="2">The sequence shown here is derived from an EMBL/GenBank/DDBJ whole genome shotgun (WGS) entry which is preliminary data.</text>
</comment>
<reference evidence="2 3" key="1">
    <citation type="submission" date="2020-08" db="EMBL/GenBank/DDBJ databases">
        <title>Genomic Encyclopedia of Type Strains, Phase IV (KMG-IV): sequencing the most valuable type-strain genomes for metagenomic binning, comparative biology and taxonomic classification.</title>
        <authorList>
            <person name="Goeker M."/>
        </authorList>
    </citation>
    <scope>NUCLEOTIDE SEQUENCE [LARGE SCALE GENOMIC DNA]</scope>
    <source>
        <strain evidence="2 3">DSM 17328</strain>
    </source>
</reference>
<dbReference type="Proteomes" id="UP000566324">
    <property type="component" value="Unassembled WGS sequence"/>
</dbReference>